<reference evidence="1" key="1">
    <citation type="submission" date="2020-03" db="EMBL/GenBank/DDBJ databases">
        <title>Complete genome sequence of Acinetobacter baumannii ATCC19606T, which is a model strain for tolerization of antimicrobial agents.</title>
        <authorList>
            <person name="Tsubouchi T."/>
            <person name="Suzuki M."/>
            <person name="Niki M."/>
            <person name="Oinuma K."/>
            <person name="Niki M."/>
            <person name="Shibayama K."/>
            <person name="Kakeya H."/>
            <person name="Kaneko Y."/>
        </authorList>
    </citation>
    <scope>NUCLEOTIDE SEQUENCE</scope>
    <source>
        <strain evidence="1">ATCC19606</strain>
    </source>
</reference>
<sequence length="83" mass="9202">MKRLLLVLATGFGLDGCASLTQKADENYITKSPVTPVNTAFNGTKVLEHGIFTEQDIADMPEHSSINSRYKISFKTMLKIIIK</sequence>
<proteinExistence type="predicted"/>
<accession>A0A6F8TG52</accession>
<dbReference type="RefSeq" id="WP_217408624.1">
    <property type="nucleotide sequence ID" value="NZ_CP060994.1"/>
</dbReference>
<evidence type="ECO:0000313" key="1">
    <source>
        <dbReference type="EMBL" id="BCA99535.1"/>
    </source>
</evidence>
<organism evidence="1">
    <name type="scientific">Acinetobacter baumannii</name>
    <dbReference type="NCBI Taxonomy" id="470"/>
    <lineage>
        <taxon>Bacteria</taxon>
        <taxon>Pseudomonadati</taxon>
        <taxon>Pseudomonadota</taxon>
        <taxon>Gammaproteobacteria</taxon>
        <taxon>Moraxellales</taxon>
        <taxon>Moraxellaceae</taxon>
        <taxon>Acinetobacter</taxon>
        <taxon>Acinetobacter calcoaceticus/baumannii complex</taxon>
    </lineage>
</organism>
<protein>
    <submittedName>
        <fullName evidence="1">Uncharacterized protein</fullName>
    </submittedName>
</protein>
<dbReference type="AlphaFoldDB" id="A0A6F8TG52"/>
<name>A0A6F8TG52_ACIBA</name>
<dbReference type="EMBL" id="AP022836">
    <property type="protein sequence ID" value="BCA99535.1"/>
    <property type="molecule type" value="Genomic_DNA"/>
</dbReference>
<gene>
    <name evidence="1" type="ORF">ATCC19606_18710</name>
</gene>